<feature type="region of interest" description="Disordered" evidence="1">
    <location>
        <begin position="932"/>
        <end position="1135"/>
    </location>
</feature>
<reference evidence="3 4" key="1">
    <citation type="journal article" date="2016" name="Nat. Commun.">
        <title>Ectomycorrhizal ecology is imprinted in the genome of the dominant symbiotic fungus Cenococcum geophilum.</title>
        <authorList>
            <consortium name="DOE Joint Genome Institute"/>
            <person name="Peter M."/>
            <person name="Kohler A."/>
            <person name="Ohm R.A."/>
            <person name="Kuo A."/>
            <person name="Krutzmann J."/>
            <person name="Morin E."/>
            <person name="Arend M."/>
            <person name="Barry K.W."/>
            <person name="Binder M."/>
            <person name="Choi C."/>
            <person name="Clum A."/>
            <person name="Copeland A."/>
            <person name="Grisel N."/>
            <person name="Haridas S."/>
            <person name="Kipfer T."/>
            <person name="LaButti K."/>
            <person name="Lindquist E."/>
            <person name="Lipzen A."/>
            <person name="Maire R."/>
            <person name="Meier B."/>
            <person name="Mihaltcheva S."/>
            <person name="Molinier V."/>
            <person name="Murat C."/>
            <person name="Poggeler S."/>
            <person name="Quandt C.A."/>
            <person name="Sperisen C."/>
            <person name="Tritt A."/>
            <person name="Tisserant E."/>
            <person name="Crous P.W."/>
            <person name="Henrissat B."/>
            <person name="Nehls U."/>
            <person name="Egli S."/>
            <person name="Spatafora J.W."/>
            <person name="Grigoriev I.V."/>
            <person name="Martin F.M."/>
        </authorList>
    </citation>
    <scope>NUCLEOTIDE SEQUENCE [LARGE SCALE GENOMIC DNA]</scope>
    <source>
        <strain evidence="3 4">CBS 207.34</strain>
    </source>
</reference>
<feature type="region of interest" description="Disordered" evidence="1">
    <location>
        <begin position="547"/>
        <end position="583"/>
    </location>
</feature>
<feature type="compositionally biased region" description="Low complexity" evidence="1">
    <location>
        <begin position="767"/>
        <end position="777"/>
    </location>
</feature>
<feature type="compositionally biased region" description="Polar residues" evidence="1">
    <location>
        <begin position="1014"/>
        <end position="1043"/>
    </location>
</feature>
<feature type="compositionally biased region" description="Low complexity" evidence="1">
    <location>
        <begin position="937"/>
        <end position="956"/>
    </location>
</feature>
<keyword evidence="2" id="KW-0732">Signal</keyword>
<keyword evidence="4" id="KW-1185">Reference proteome</keyword>
<name>A0A8E2F2W3_9PEZI</name>
<feature type="compositionally biased region" description="Polar residues" evidence="1">
    <location>
        <begin position="850"/>
        <end position="863"/>
    </location>
</feature>
<sequence>MLTIFAYIASIAFLSLLTVQRACEVTLHPNNFHHLYEIPVINLFNQLRFPSPAIFRAPATYTPTRTVPEDRIIHEYPSIIANMTTGELPLGPAWYPAMHDPEPELLHIFQYYYQEHSPLVVATGFILAIICLVKYLTLSKVKYSFTEKHVKFIQDVMEKGMEEQRDALTKEIIDKLLSREELYAMVGVQSQAIFDHFKNSLPPTSSFATQNDINNTVVSSLEKFKVDFKNGELKSLIGEQINNLMTKDDSLALVGNQEVVDIVNDAIRELDCFILTREDATVLATAAADEVRNSLELRLDNIDVKLVEASSIHSAAYDVLAAASNRINDGTEALHCLSDKLTMLSEHVSDEITSIKFDTAQLSGDLETLSYRLNAEVATIRSETAKVQFQIEDQICAHEDKHTHLVGVARQDLDYRMASNEAELAHECELVRQQVVKVKGDVIADHSHLEEQGKDIGALQAQERLIDNRVRALENSLAAHDGTAEAIQKLIDQFPAFINEQDLKEINQSPDDLVKVVGCLFKGFMRQMGQMDTRLTAQIHGRKAAFDKIEDDSKRSPGSPGAISLFSGPQQSRPVYGSSTHFHTSEQPLAFPQRSSLVVSAGPGPQLAPYRPLPVLPIVHNKVLRSAESQDAARKALQVQPAKAEGSRQLASIEKQIDTIKGQIASKELVRQAVKEAPEQGSELCLAAEQDTCQDQSADLPDVIDTSDKLAALLLVTPDAGELTEAPVQGAASQADRVALDTTLPPDERKDGEKLDSGTQDSDDGDSNGSDNQASGGELKTPSGLPYVPQGHINWADTDSEDGEFFVPIAGSNDIADFIDKSAKEQVIDEAQSDKQSSGNSIEADYEPSHTPSEPKPTSNSDLETLAPPLVDPPEKSVTAPLAPLIAPTVHATTPPPATLSGLEASKFSTGSPAPKVLLAPASIPVAAASLSGSKYSTAPAAPSAPLTAALTPAPTGSQTPSIGLGKSKHSGGPPPARLGLSSLDIFGGTAATPSASTPDNASLDIFGDIFAPPSNNLPANTPQGPGQQATPATPITPANSGFQIRGRGGRGGGGRGDHGRGGGLGINPHAGGTPTVLGTPIAPGTPHDPSITPTDSGGGGARGGGRGRGRQRNRHQRNKRKSKEEIGGSDGGQQ</sequence>
<evidence type="ECO:0000256" key="1">
    <source>
        <dbReference type="SAM" id="MobiDB-lite"/>
    </source>
</evidence>
<dbReference type="EMBL" id="KV749507">
    <property type="protein sequence ID" value="OCL09131.1"/>
    <property type="molecule type" value="Genomic_DNA"/>
</dbReference>
<protein>
    <submittedName>
        <fullName evidence="3">Uncharacterized protein</fullName>
    </submittedName>
</protein>
<gene>
    <name evidence="3" type="ORF">AOQ84DRAFT_376117</name>
</gene>
<feature type="compositionally biased region" description="Basic residues" evidence="1">
    <location>
        <begin position="1106"/>
        <end position="1122"/>
    </location>
</feature>
<feature type="region of interest" description="Disordered" evidence="1">
    <location>
        <begin position="726"/>
        <end position="796"/>
    </location>
</feature>
<feature type="region of interest" description="Disordered" evidence="1">
    <location>
        <begin position="826"/>
        <end position="914"/>
    </location>
</feature>
<feature type="compositionally biased region" description="Polar residues" evidence="1">
    <location>
        <begin position="567"/>
        <end position="583"/>
    </location>
</feature>
<evidence type="ECO:0000313" key="3">
    <source>
        <dbReference type="EMBL" id="OCL09131.1"/>
    </source>
</evidence>
<feature type="chain" id="PRO_5034969934" evidence="2">
    <location>
        <begin position="23"/>
        <end position="1135"/>
    </location>
</feature>
<evidence type="ECO:0000256" key="2">
    <source>
        <dbReference type="SAM" id="SignalP"/>
    </source>
</evidence>
<organism evidence="3 4">
    <name type="scientific">Glonium stellatum</name>
    <dbReference type="NCBI Taxonomy" id="574774"/>
    <lineage>
        <taxon>Eukaryota</taxon>
        <taxon>Fungi</taxon>
        <taxon>Dikarya</taxon>
        <taxon>Ascomycota</taxon>
        <taxon>Pezizomycotina</taxon>
        <taxon>Dothideomycetes</taxon>
        <taxon>Pleosporomycetidae</taxon>
        <taxon>Gloniales</taxon>
        <taxon>Gloniaceae</taxon>
        <taxon>Glonium</taxon>
    </lineage>
</organism>
<feature type="compositionally biased region" description="Polar residues" evidence="1">
    <location>
        <begin position="992"/>
        <end position="1001"/>
    </location>
</feature>
<evidence type="ECO:0000313" key="4">
    <source>
        <dbReference type="Proteomes" id="UP000250140"/>
    </source>
</evidence>
<accession>A0A8E2F2W3</accession>
<dbReference type="Proteomes" id="UP000250140">
    <property type="component" value="Unassembled WGS sequence"/>
</dbReference>
<feature type="compositionally biased region" description="Basic and acidic residues" evidence="1">
    <location>
        <begin position="746"/>
        <end position="756"/>
    </location>
</feature>
<proteinExistence type="predicted"/>
<dbReference type="AlphaFoldDB" id="A0A8E2F2W3"/>
<feature type="signal peptide" evidence="2">
    <location>
        <begin position="1"/>
        <end position="22"/>
    </location>
</feature>